<dbReference type="Proteomes" id="UP000807850">
    <property type="component" value="Unassembled WGS sequence"/>
</dbReference>
<dbReference type="EMBL" id="JACQAY010000160">
    <property type="protein sequence ID" value="MBI3539648.1"/>
    <property type="molecule type" value="Genomic_DNA"/>
</dbReference>
<comment type="caution">
    <text evidence="2">The sequence shown here is derived from an EMBL/GenBank/DDBJ whole genome shotgun (WGS) entry which is preliminary data.</text>
</comment>
<dbReference type="InterPro" id="IPR003961">
    <property type="entry name" value="FN3_dom"/>
</dbReference>
<gene>
    <name evidence="2" type="ORF">HY076_05195</name>
</gene>
<accession>A0A9D6QMD6</accession>
<dbReference type="PROSITE" id="PS50853">
    <property type="entry name" value="FN3"/>
    <property type="match status" value="1"/>
</dbReference>
<dbReference type="Gene3D" id="2.60.40.10">
    <property type="entry name" value="Immunoglobulins"/>
    <property type="match status" value="2"/>
</dbReference>
<evidence type="ECO:0000259" key="1">
    <source>
        <dbReference type="PROSITE" id="PS50853"/>
    </source>
</evidence>
<organism evidence="2 3">
    <name type="scientific">Eiseniibacteriota bacterium</name>
    <dbReference type="NCBI Taxonomy" id="2212470"/>
    <lineage>
        <taxon>Bacteria</taxon>
        <taxon>Candidatus Eiseniibacteriota</taxon>
    </lineage>
</organism>
<name>A0A9D6QMD6_UNCEI</name>
<dbReference type="SUPFAM" id="SSF49265">
    <property type="entry name" value="Fibronectin type III"/>
    <property type="match status" value="1"/>
</dbReference>
<dbReference type="Gene3D" id="2.60.40.4070">
    <property type="match status" value="1"/>
</dbReference>
<evidence type="ECO:0000313" key="2">
    <source>
        <dbReference type="EMBL" id="MBI3539648.1"/>
    </source>
</evidence>
<dbReference type="AlphaFoldDB" id="A0A9D6QMD6"/>
<feature type="domain" description="Fibronectin type-III" evidence="1">
    <location>
        <begin position="1"/>
        <end position="91"/>
    </location>
</feature>
<proteinExistence type="predicted"/>
<evidence type="ECO:0000313" key="3">
    <source>
        <dbReference type="Proteomes" id="UP000807850"/>
    </source>
</evidence>
<protein>
    <recommendedName>
        <fullName evidence="1">Fibronectin type-III domain-containing protein</fullName>
    </recommendedName>
</protein>
<sequence>MSWTAPSDPPAGARAAVYDLRRAPSAAALGDFASATPVAGVPSPSAPGTVEHARATGLTEGGTYAFAVRSRDAEGNVSATSNVVSATLPHVAPAAVRDLVVESASDTIAMLRWTATGDDGTIGRPQRYLLRAATEPIDAAGFAAAPYAMDAPASTASGGVERARFAGLPAGRRLWFALEAEDAVGTRSLLSNVATSLTGVGGPLAGRAGIGLASGTQPARAPVALWWQTSAVGENAPHRIELYDVRGRMIRAIDLGAGVGGVAQWDGRDGAGRAVRAGLYFARLASVGERTSARIVLLP</sequence>
<reference evidence="2" key="1">
    <citation type="submission" date="2020-07" db="EMBL/GenBank/DDBJ databases">
        <title>Huge and variable diversity of episymbiotic CPR bacteria and DPANN archaea in groundwater ecosystems.</title>
        <authorList>
            <person name="He C.Y."/>
            <person name="Keren R."/>
            <person name="Whittaker M."/>
            <person name="Farag I.F."/>
            <person name="Doudna J."/>
            <person name="Cate J.H.D."/>
            <person name="Banfield J.F."/>
        </authorList>
    </citation>
    <scope>NUCLEOTIDE SEQUENCE</scope>
    <source>
        <strain evidence="2">NC_groundwater_928_Pr1_S-0.2um_72_17</strain>
    </source>
</reference>
<dbReference type="InterPro" id="IPR013783">
    <property type="entry name" value="Ig-like_fold"/>
</dbReference>
<dbReference type="InterPro" id="IPR036116">
    <property type="entry name" value="FN3_sf"/>
</dbReference>